<name>A0A413KQ05_STRAP</name>
<accession>A0A413KQ05</accession>
<gene>
    <name evidence="1" type="ORF">DWX18_03610</name>
</gene>
<reference evidence="1 2" key="1">
    <citation type="submission" date="2018-08" db="EMBL/GenBank/DDBJ databases">
        <title>A genome reference for cultivated species of the human gut microbiota.</title>
        <authorList>
            <person name="Zou Y."/>
            <person name="Xue W."/>
            <person name="Luo G."/>
        </authorList>
    </citation>
    <scope>NUCLEOTIDE SEQUENCE [LARGE SCALE GENOMIC DNA]</scope>
    <source>
        <strain evidence="1 2">AF18-38</strain>
    </source>
</reference>
<dbReference type="Proteomes" id="UP000284046">
    <property type="component" value="Unassembled WGS sequence"/>
</dbReference>
<dbReference type="EMBL" id="QRWZ01000003">
    <property type="protein sequence ID" value="RGT61728.1"/>
    <property type="molecule type" value="Genomic_DNA"/>
</dbReference>
<protein>
    <submittedName>
        <fullName evidence="1">Uncharacterized protein</fullName>
    </submittedName>
</protein>
<comment type="caution">
    <text evidence="1">The sequence shown here is derived from an EMBL/GenBank/DDBJ whole genome shotgun (WGS) entry which is preliminary data.</text>
</comment>
<dbReference type="AlphaFoldDB" id="A0A413KQ05"/>
<sequence>MFVKRSLVWFTQKIGQVINRSFVESNNKVLIKFIDAALVSCICSLQQLLGLLELIIAAAERNDKIQLFKLLILSCPLSFLKLFRKKSK</sequence>
<proteinExistence type="predicted"/>
<evidence type="ECO:0000313" key="2">
    <source>
        <dbReference type="Proteomes" id="UP000284046"/>
    </source>
</evidence>
<evidence type="ECO:0000313" key="1">
    <source>
        <dbReference type="EMBL" id="RGT61728.1"/>
    </source>
</evidence>
<organism evidence="1 2">
    <name type="scientific">Streptococcus anginosus</name>
    <dbReference type="NCBI Taxonomy" id="1328"/>
    <lineage>
        <taxon>Bacteria</taxon>
        <taxon>Bacillati</taxon>
        <taxon>Bacillota</taxon>
        <taxon>Bacilli</taxon>
        <taxon>Lactobacillales</taxon>
        <taxon>Streptococcaceae</taxon>
        <taxon>Streptococcus</taxon>
        <taxon>Streptococcus anginosus group</taxon>
    </lineage>
</organism>